<evidence type="ECO:0000256" key="1">
    <source>
        <dbReference type="ARBA" id="ARBA00023125"/>
    </source>
</evidence>
<dbReference type="Gene3D" id="1.10.10.10">
    <property type="entry name" value="Winged helix-like DNA-binding domain superfamily/Winged helix DNA-binding domain"/>
    <property type="match status" value="1"/>
</dbReference>
<dbReference type="PROSITE" id="PS51197">
    <property type="entry name" value="HTH_RRF2_2"/>
    <property type="match status" value="1"/>
</dbReference>
<proteinExistence type="predicted"/>
<protein>
    <submittedName>
        <fullName evidence="3">Rrf2 family nitric oxide-sensitive transcriptional repressor</fullName>
    </submittedName>
</protein>
<dbReference type="RefSeq" id="WP_192749109.1">
    <property type="nucleotide sequence ID" value="NZ_BAABJL010000143.1"/>
</dbReference>
<keyword evidence="1" id="KW-0238">DNA-binding</keyword>
<dbReference type="EMBL" id="JADBEM010000001">
    <property type="protein sequence ID" value="MBE1604603.1"/>
    <property type="molecule type" value="Genomic_DNA"/>
</dbReference>
<keyword evidence="4" id="KW-1185">Reference proteome</keyword>
<dbReference type="InterPro" id="IPR000944">
    <property type="entry name" value="Tscrpt_reg_Rrf2"/>
</dbReference>
<dbReference type="NCBIfam" id="TIGR00738">
    <property type="entry name" value="rrf2_super"/>
    <property type="match status" value="1"/>
</dbReference>
<comment type="caution">
    <text evidence="3">The sequence shown here is derived from an EMBL/GenBank/DDBJ whole genome shotgun (WGS) entry which is preliminary data.</text>
</comment>
<dbReference type="PANTHER" id="PTHR33221:SF4">
    <property type="entry name" value="HTH-TYPE TRANSCRIPTIONAL REPRESSOR NSRR"/>
    <property type="match status" value="1"/>
</dbReference>
<dbReference type="Pfam" id="PF02082">
    <property type="entry name" value="Rrf2"/>
    <property type="match status" value="1"/>
</dbReference>
<evidence type="ECO:0000256" key="2">
    <source>
        <dbReference type="ARBA" id="ARBA00034078"/>
    </source>
</evidence>
<dbReference type="AlphaFoldDB" id="A0A927MTM4"/>
<dbReference type="Proteomes" id="UP000638648">
    <property type="component" value="Unassembled WGS sequence"/>
</dbReference>
<evidence type="ECO:0000313" key="3">
    <source>
        <dbReference type="EMBL" id="MBE1604603.1"/>
    </source>
</evidence>
<name>A0A927MTM4_9ACTN</name>
<comment type="cofactor">
    <cofactor evidence="2">
        <name>[2Fe-2S] cluster</name>
        <dbReference type="ChEBI" id="CHEBI:190135"/>
    </cofactor>
</comment>
<accession>A0A927MTM4</accession>
<sequence>MRLTKGTDLALRIVMRLAVLEEEAAPTTRQVAGAVAVPYTHAAKVVTRLQHLGVVEARRGRGGGLALTASGRAMSLGRLVRELEGAGDVVGCEDDPPCPLRSACRLRGALRAAQEAFYAALDPITIEDIVATPTGPVLLGLPLSPAD</sequence>
<evidence type="ECO:0000313" key="4">
    <source>
        <dbReference type="Proteomes" id="UP000638648"/>
    </source>
</evidence>
<dbReference type="GO" id="GO:0003700">
    <property type="term" value="F:DNA-binding transcription factor activity"/>
    <property type="evidence" value="ECO:0007669"/>
    <property type="project" value="TreeGrafter"/>
</dbReference>
<dbReference type="InterPro" id="IPR036388">
    <property type="entry name" value="WH-like_DNA-bd_sf"/>
</dbReference>
<dbReference type="SUPFAM" id="SSF46785">
    <property type="entry name" value="Winged helix' DNA-binding domain"/>
    <property type="match status" value="1"/>
</dbReference>
<dbReference type="GO" id="GO:0003677">
    <property type="term" value="F:DNA binding"/>
    <property type="evidence" value="ECO:0007669"/>
    <property type="project" value="UniProtKB-KW"/>
</dbReference>
<dbReference type="PANTHER" id="PTHR33221">
    <property type="entry name" value="WINGED HELIX-TURN-HELIX TRANSCRIPTIONAL REGULATOR, RRF2 FAMILY"/>
    <property type="match status" value="1"/>
</dbReference>
<gene>
    <name evidence="3" type="ORF">HEB94_001451</name>
</gene>
<dbReference type="GO" id="GO:0005829">
    <property type="term" value="C:cytosol"/>
    <property type="evidence" value="ECO:0007669"/>
    <property type="project" value="TreeGrafter"/>
</dbReference>
<reference evidence="3" key="1">
    <citation type="submission" date="2020-10" db="EMBL/GenBank/DDBJ databases">
        <title>Sequencing the genomes of 1000 actinobacteria strains.</title>
        <authorList>
            <person name="Klenk H.-P."/>
        </authorList>
    </citation>
    <scope>NUCLEOTIDE SEQUENCE</scope>
    <source>
        <strain evidence="3">DSM 45354</strain>
    </source>
</reference>
<dbReference type="InterPro" id="IPR036390">
    <property type="entry name" value="WH_DNA-bd_sf"/>
</dbReference>
<organism evidence="3 4">
    <name type="scientific">Actinopolymorpha pittospori</name>
    <dbReference type="NCBI Taxonomy" id="648752"/>
    <lineage>
        <taxon>Bacteria</taxon>
        <taxon>Bacillati</taxon>
        <taxon>Actinomycetota</taxon>
        <taxon>Actinomycetes</taxon>
        <taxon>Propionibacteriales</taxon>
        <taxon>Actinopolymorphaceae</taxon>
        <taxon>Actinopolymorpha</taxon>
    </lineage>
</organism>